<organism evidence="1 2">
    <name type="scientific">Orchesella cincta</name>
    <name type="common">Springtail</name>
    <name type="synonym">Podura cincta</name>
    <dbReference type="NCBI Taxonomy" id="48709"/>
    <lineage>
        <taxon>Eukaryota</taxon>
        <taxon>Metazoa</taxon>
        <taxon>Ecdysozoa</taxon>
        <taxon>Arthropoda</taxon>
        <taxon>Hexapoda</taxon>
        <taxon>Collembola</taxon>
        <taxon>Entomobryomorpha</taxon>
        <taxon>Entomobryoidea</taxon>
        <taxon>Orchesellidae</taxon>
        <taxon>Orchesellinae</taxon>
        <taxon>Orchesella</taxon>
    </lineage>
</organism>
<dbReference type="Proteomes" id="UP000094527">
    <property type="component" value="Unassembled WGS sequence"/>
</dbReference>
<dbReference type="SUPFAM" id="SSF52047">
    <property type="entry name" value="RNI-like"/>
    <property type="match status" value="1"/>
</dbReference>
<name>A0A1D2MC92_ORCCI</name>
<reference evidence="1 2" key="1">
    <citation type="journal article" date="2016" name="Genome Biol. Evol.">
        <title>Gene Family Evolution Reflects Adaptation to Soil Environmental Stressors in the Genome of the Collembolan Orchesella cincta.</title>
        <authorList>
            <person name="Faddeeva-Vakhrusheva A."/>
            <person name="Derks M.F."/>
            <person name="Anvar S.Y."/>
            <person name="Agamennone V."/>
            <person name="Suring W."/>
            <person name="Smit S."/>
            <person name="van Straalen N.M."/>
            <person name="Roelofs D."/>
        </authorList>
    </citation>
    <scope>NUCLEOTIDE SEQUENCE [LARGE SCALE GENOMIC DNA]</scope>
    <source>
        <tissue evidence="1">Mixed pool</tissue>
    </source>
</reference>
<evidence type="ECO:0000313" key="2">
    <source>
        <dbReference type="Proteomes" id="UP000094527"/>
    </source>
</evidence>
<keyword evidence="2" id="KW-1185">Reference proteome</keyword>
<dbReference type="Gene3D" id="3.80.10.10">
    <property type="entry name" value="Ribonuclease Inhibitor"/>
    <property type="match status" value="1"/>
</dbReference>
<dbReference type="AlphaFoldDB" id="A0A1D2MC92"/>
<accession>A0A1D2MC92</accession>
<gene>
    <name evidence="1" type="ORF">Ocin01_16150</name>
</gene>
<proteinExistence type="predicted"/>
<dbReference type="EMBL" id="LJIJ01001916">
    <property type="protein sequence ID" value="ODM90532.1"/>
    <property type="molecule type" value="Genomic_DNA"/>
</dbReference>
<evidence type="ECO:0008006" key="3">
    <source>
        <dbReference type="Google" id="ProtNLM"/>
    </source>
</evidence>
<evidence type="ECO:0000313" key="1">
    <source>
        <dbReference type="EMBL" id="ODM90532.1"/>
    </source>
</evidence>
<dbReference type="InterPro" id="IPR032675">
    <property type="entry name" value="LRR_dom_sf"/>
</dbReference>
<protein>
    <recommendedName>
        <fullName evidence="3">F-box domain-containing protein</fullName>
    </recommendedName>
</protein>
<sequence length="568" mass="65673">MSEVFPLISHTLSRQDVLNSRLVCSSWKDSVEDHLQNHPSQFNVVRSFYLVDEVVNPRLLHSPNDLIPRNLNFSWQSWRHENLLSNVPEGCTNPFLNRDISYSEMGCYFENERRAVFTQILERFGSQIWHCQSAMRILEEGSSTNANTLYQLTRSFLLLMPNLKSLDLHFEVSGGSRIDKSEYLMTPEKEELIRSRPLPPLNDLITLKLRGLINPLESAVWQHYGHVQKMRLEKEKLYSPLFQDSLENVHMDRLEELHVGPGTLEDFRRLRNMSVNSPWPLRTLSLDFSIITEDGFELVFRTISHFGATLRHLGMRLDSRFPTSLESLDLPHLETLKLRKRSCSDKGFISSLGFLQPCASLKILELSSICQYSLDSLAPLLLCPLRTLRLELDVDKDLWMALATVSQLGATLRHLELNGQYFTELSSTNRRTHSYPSIDRLTAQTLALPRLETLNIRCVRLVVDSLDFIQECTSLRKLVLKALHTDQIRGSECNKVIQFRGYFARMNESNIWISLPDLEMFELNMRANAPDYKHHEPVPDGFVQDCGVHHIYTRNGYSDVLPPRDPFY</sequence>
<comment type="caution">
    <text evidence="1">The sequence shown here is derived from an EMBL/GenBank/DDBJ whole genome shotgun (WGS) entry which is preliminary data.</text>
</comment>